<dbReference type="Pfam" id="PF00432">
    <property type="entry name" value="Prenyltrans"/>
    <property type="match status" value="1"/>
</dbReference>
<keyword evidence="4" id="KW-0808">Transferase</keyword>
<dbReference type="FunCoup" id="A0A066WPA7">
    <property type="interactions" value="220"/>
</dbReference>
<comment type="caution">
    <text evidence="9">The sequence shown here is derived from an EMBL/GenBank/DDBJ whole genome shotgun (WGS) entry which is preliminary data.</text>
</comment>
<comment type="cofactor">
    <cofactor evidence="1">
        <name>Zn(2+)</name>
        <dbReference type="ChEBI" id="CHEBI:29105"/>
    </cofactor>
</comment>
<gene>
    <name evidence="9" type="ORF">K437DRAFT_231594</name>
</gene>
<keyword evidence="5" id="KW-0479">Metal-binding</keyword>
<keyword evidence="10" id="KW-1185">Reference proteome</keyword>
<dbReference type="RefSeq" id="XP_013245668.1">
    <property type="nucleotide sequence ID" value="XM_013390214.1"/>
</dbReference>
<dbReference type="OrthoDB" id="24893at2759"/>
<dbReference type="STRING" id="1037660.A0A066WPA7"/>
<evidence type="ECO:0000256" key="3">
    <source>
        <dbReference type="ARBA" id="ARBA00022602"/>
    </source>
</evidence>
<dbReference type="GO" id="GO:0005953">
    <property type="term" value="C:CAAX-protein geranylgeranyltransferase complex"/>
    <property type="evidence" value="ECO:0007669"/>
    <property type="project" value="TreeGrafter"/>
</dbReference>
<proteinExistence type="inferred from homology"/>
<reference evidence="9 10" key="1">
    <citation type="submission" date="2014-05" db="EMBL/GenBank/DDBJ databases">
        <title>Draft genome sequence of a rare smut relative, Tilletiaria anomala UBC 951.</title>
        <authorList>
            <consortium name="DOE Joint Genome Institute"/>
            <person name="Toome M."/>
            <person name="Kuo A."/>
            <person name="Henrissat B."/>
            <person name="Lipzen A."/>
            <person name="Tritt A."/>
            <person name="Yoshinaga Y."/>
            <person name="Zane M."/>
            <person name="Barry K."/>
            <person name="Grigoriev I.V."/>
            <person name="Spatafora J.W."/>
            <person name="Aimea M.C."/>
        </authorList>
    </citation>
    <scope>NUCLEOTIDE SEQUENCE [LARGE SCALE GENOMIC DNA]</scope>
    <source>
        <strain evidence="9 10">UBC 951</strain>
    </source>
</reference>
<sequence length="359" mass="39445">MEMDQAKHVSFWLRHLRMLPTPYQSADTQRMTIGYFCLSALDVLSAVESHLLKTEREELADWVYEQQIPPAMGGGFRGSPTAGTVPSTSQHAFTTGAMGHLAMTYTALLTLAILRDDFGRLNIEGLHALLAISQQADGSFTAGPSQVECDVRFTFCAFAIAQMAGCWDAVDIDQALRFLARCRNYDGGFSQAPMQESHGGSSYCAIAAFKLADRIDFITELPSLRRWLISRQQVGTGFNGRSEKPVDTCYSFWCGASLAMVGADEMIDRSADIRWLLGNQSRIGGFAKVAGEAPDAMHSYMGTAALALHRYNPATSSADTGEAHAPSLQELLPELNLSRGSSQWIKMQLRKKHREMDPS</sequence>
<dbReference type="Gene3D" id="1.50.10.20">
    <property type="match status" value="1"/>
</dbReference>
<dbReference type="EMBL" id="JMSN01000006">
    <property type="protein sequence ID" value="KDN52829.1"/>
    <property type="molecule type" value="Genomic_DNA"/>
</dbReference>
<accession>A0A066WPA7</accession>
<evidence type="ECO:0000256" key="1">
    <source>
        <dbReference type="ARBA" id="ARBA00001947"/>
    </source>
</evidence>
<evidence type="ECO:0000256" key="2">
    <source>
        <dbReference type="ARBA" id="ARBA00010497"/>
    </source>
</evidence>
<dbReference type="GO" id="GO:0046872">
    <property type="term" value="F:metal ion binding"/>
    <property type="evidence" value="ECO:0007669"/>
    <property type="project" value="UniProtKB-KW"/>
</dbReference>
<feature type="domain" description="Prenyltransferase alpha-alpha toroid" evidence="8">
    <location>
        <begin position="4"/>
        <end position="324"/>
    </location>
</feature>
<dbReference type="AlphaFoldDB" id="A0A066WPA7"/>
<evidence type="ECO:0000256" key="7">
    <source>
        <dbReference type="ARBA" id="ARBA00022833"/>
    </source>
</evidence>
<dbReference type="PANTHER" id="PTHR11774:SF4">
    <property type="entry name" value="GERANYLGERANYL TRANSFERASE TYPE-1 SUBUNIT BETA"/>
    <property type="match status" value="1"/>
</dbReference>
<dbReference type="InterPro" id="IPR001330">
    <property type="entry name" value="Prenyltrans"/>
</dbReference>
<dbReference type="PANTHER" id="PTHR11774">
    <property type="entry name" value="GERANYLGERANYL TRANSFERASE TYPE BETA SUBUNIT"/>
    <property type="match status" value="1"/>
</dbReference>
<organism evidence="9 10">
    <name type="scientific">Tilletiaria anomala (strain ATCC 24038 / CBS 436.72 / UBC 951)</name>
    <dbReference type="NCBI Taxonomy" id="1037660"/>
    <lineage>
        <taxon>Eukaryota</taxon>
        <taxon>Fungi</taxon>
        <taxon>Dikarya</taxon>
        <taxon>Basidiomycota</taxon>
        <taxon>Ustilaginomycotina</taxon>
        <taxon>Exobasidiomycetes</taxon>
        <taxon>Georgefischeriales</taxon>
        <taxon>Tilletiariaceae</taxon>
        <taxon>Tilletiaria</taxon>
    </lineage>
</organism>
<comment type="similarity">
    <text evidence="2">Belongs to the protein prenyltransferase subunit beta family.</text>
</comment>
<evidence type="ECO:0000313" key="9">
    <source>
        <dbReference type="EMBL" id="KDN52829.1"/>
    </source>
</evidence>
<name>A0A066WPA7_TILAU</name>
<keyword evidence="6" id="KW-0677">Repeat</keyword>
<evidence type="ECO:0000256" key="6">
    <source>
        <dbReference type="ARBA" id="ARBA00022737"/>
    </source>
</evidence>
<evidence type="ECO:0000256" key="5">
    <source>
        <dbReference type="ARBA" id="ARBA00022723"/>
    </source>
</evidence>
<dbReference type="SUPFAM" id="SSF48239">
    <property type="entry name" value="Terpenoid cyclases/Protein prenyltransferases"/>
    <property type="match status" value="1"/>
</dbReference>
<evidence type="ECO:0000313" key="10">
    <source>
        <dbReference type="Proteomes" id="UP000027361"/>
    </source>
</evidence>
<dbReference type="InParanoid" id="A0A066WPA7"/>
<dbReference type="InterPro" id="IPR045089">
    <property type="entry name" value="PGGT1B-like"/>
</dbReference>
<keyword evidence="3" id="KW-0637">Prenyltransferase</keyword>
<dbReference type="GeneID" id="25262792"/>
<dbReference type="InterPro" id="IPR008930">
    <property type="entry name" value="Terpenoid_cyclase/PrenylTrfase"/>
</dbReference>
<dbReference type="GO" id="GO:0004662">
    <property type="term" value="F:CAAX-protein geranylgeranyltransferase activity"/>
    <property type="evidence" value="ECO:0007669"/>
    <property type="project" value="TreeGrafter"/>
</dbReference>
<keyword evidence="7" id="KW-0862">Zinc</keyword>
<evidence type="ECO:0000256" key="4">
    <source>
        <dbReference type="ARBA" id="ARBA00022679"/>
    </source>
</evidence>
<dbReference type="HOGENOM" id="CLU_028946_2_2_1"/>
<protein>
    <recommendedName>
        <fullName evidence="8">Prenyltransferase alpha-alpha toroid domain-containing protein</fullName>
    </recommendedName>
</protein>
<dbReference type="OMA" id="CHKTFLP"/>
<dbReference type="Proteomes" id="UP000027361">
    <property type="component" value="Unassembled WGS sequence"/>
</dbReference>
<evidence type="ECO:0000259" key="8">
    <source>
        <dbReference type="Pfam" id="PF00432"/>
    </source>
</evidence>